<reference evidence="1" key="1">
    <citation type="submission" date="2022-07" db="EMBL/GenBank/DDBJ databases">
        <title>Phylogenomic reconstructions and comparative analyses of Kickxellomycotina fungi.</title>
        <authorList>
            <person name="Reynolds N.K."/>
            <person name="Stajich J.E."/>
            <person name="Barry K."/>
            <person name="Grigoriev I.V."/>
            <person name="Crous P."/>
            <person name="Smith M.E."/>
        </authorList>
    </citation>
    <scope>NUCLEOTIDE SEQUENCE</scope>
    <source>
        <strain evidence="1">Benny 63K</strain>
    </source>
</reference>
<evidence type="ECO:0000313" key="2">
    <source>
        <dbReference type="Proteomes" id="UP001150581"/>
    </source>
</evidence>
<protein>
    <submittedName>
        <fullName evidence="1">Actin cytoskeleton and mitosis protein</fullName>
    </submittedName>
</protein>
<name>A0ACC1ISH5_9FUNG</name>
<organism evidence="1 2">
    <name type="scientific">Kickxella alabastrina</name>
    <dbReference type="NCBI Taxonomy" id="61397"/>
    <lineage>
        <taxon>Eukaryota</taxon>
        <taxon>Fungi</taxon>
        <taxon>Fungi incertae sedis</taxon>
        <taxon>Zoopagomycota</taxon>
        <taxon>Kickxellomycotina</taxon>
        <taxon>Kickxellomycetes</taxon>
        <taxon>Kickxellales</taxon>
        <taxon>Kickxellaceae</taxon>
        <taxon>Kickxella</taxon>
    </lineage>
</organism>
<comment type="caution">
    <text evidence="1">The sequence shown here is derived from an EMBL/GenBank/DDBJ whole genome shotgun (WGS) entry which is preliminary data.</text>
</comment>
<evidence type="ECO:0000313" key="1">
    <source>
        <dbReference type="EMBL" id="KAJ1900079.1"/>
    </source>
</evidence>
<gene>
    <name evidence="1" type="primary">SAC3_1</name>
    <name evidence="1" type="ORF">LPJ66_001711</name>
</gene>
<dbReference type="Proteomes" id="UP001150581">
    <property type="component" value="Unassembled WGS sequence"/>
</dbReference>
<sequence>MDFNRSTSEEERLKALRRERFNNTEGEHRYSQLVSARTKRRQQLTEQGMLSRGGSLTEARKLVGTCMQMCPDFEREERELKKNLAPQEVIPGTQKADASKTVKTFHRSAAGNEEPLPEDLRTPDALLRTLDYLVDRVIGEDQTLKSCHGFVRDRTRSIRQDFTIQNIRDQHTVAACERIARFHIVSLHILCGHKDFAEQQDMEQLRNTLKTLIELYDDHRKVGAECPNEAEFYAYYVVSHLRDSDAKRVAERLPASIFLAPVVQQALRLHMLSESSNVVTSRQDPGNLFAAQNMSTQFFRAVASPQTPLLLACLAEYRFPSIRRAALKAMNTAFPYQEGKEYPVEEFAAMLAFDSTQEVVEFCALFGVSVNARGVCLGQRDGKRLVFREPAQKLARSARNLRVVGSKFHTTPMQAINSTLEPRFLAPTALSYRTQGPSAAGPPQLAQRNSLFGNGAVASASASALAPALFKPAPAGSGFARPPLHPGLSGQKPASVFANNQQQQANGNIFGRISTQPVSNVGANTAEAASTPVSAFGFNQSKVGPLSAEPAAQSSKTAAPFVGQNSAASPLFSSLGAKSTSTTNGNKMQKSVSFAPLTFSTSAPAPSTGTSSLFQSPAPSAPSFAAPIATTATATTTESKPEPVASNISVAAIAPKLAVPAPAPAAPSAPAVASVVWNKPRPRINWTSLSNTLYTDLIESLVGEVAQPIAERAKQHSEVAVTLANDIAESIINYTSAFVAYEESYRCLTIAQADAFRRKTMLRRIISQWGMETVAKQQDRALHQQYIDELDRLVDTEYIGQNRVFAHTAIGMTPKHIATLNCLESAVDGPYYHGLDLDVDLDLDRLPVAMPADFWESLHLGRECFDSVRGALKRYGNPSLSAVVEVSGAQEESVLSSWLWWQIDPAASSSATGKTVAYTSGVSGGYKSVNTQSLEFSEDADTTPSALVVQLSSEPITASDVHGDLESSDAGRKIVSLVNGALVRLCLDTPAKRSGSTPLLFVFWSDDARATRAVQRLIEQTMDTSSAPPPECLHTLALDVALAKGQFAAGMRWLGKQVALSRCDSLVKVSRAFGPVSDASLQTLRRIHGCAVGLLGDGNGNGHAVVAVFNMAVDAANLFIGVINEHLLESLDSPRAAKFSHASETGGIGREYFGKQFAGGLSFISNAVARASLEEILSGGNNASEPSLGACLRALEFALKHQLDYLHQSIPSSAPYVDKSAIADATKGALQAADNLVTRVARACQQNQYDSRDASMFTTPTMKHTSHMELGDMSTPPPTLNLFATPRIFRTTATTTASSVTSDQLTLSVNKRRRVDTLPQLSRLQIAMERARRHLN</sequence>
<proteinExistence type="predicted"/>
<dbReference type="EMBL" id="JANBPG010000104">
    <property type="protein sequence ID" value="KAJ1900079.1"/>
    <property type="molecule type" value="Genomic_DNA"/>
</dbReference>
<keyword evidence="2" id="KW-1185">Reference proteome</keyword>
<accession>A0ACC1ISH5</accession>